<gene>
    <name evidence="1" type="ORF">AZE34_03825</name>
    <name evidence="3" type="ORF">FOB69_06860</name>
    <name evidence="2" type="ORF">J7T32_004110</name>
</gene>
<name>A0A3S7GTU0_STAHO</name>
<dbReference type="EMBL" id="CP054550">
    <property type="protein sequence ID" value="QKQ29553.1"/>
    <property type="molecule type" value="Genomic_DNA"/>
</dbReference>
<dbReference type="Proteomes" id="UP000509636">
    <property type="component" value="Chromosome"/>
</dbReference>
<dbReference type="Proteomes" id="UP000665944">
    <property type="component" value="Unassembled WGS sequence"/>
</dbReference>
<reference evidence="3 4" key="2">
    <citation type="submission" date="2019-09" db="EMBL/GenBank/DDBJ databases">
        <title>FDA dAtabase for Regulatory Grade micrObial Sequences (FDA-ARGOS): Supporting development and validation of Infectious Disease Dx tests.</title>
        <authorList>
            <person name="Sciortino C."/>
            <person name="Tallon L."/>
            <person name="Sadzewicz L."/>
            <person name="Vavikolanu K."/>
            <person name="Mehta A."/>
            <person name="Aluvathingal J."/>
            <person name="Nadendla S."/>
            <person name="Nandy P."/>
            <person name="Geyer C."/>
            <person name="Yan Y."/>
            <person name="Sichtig H."/>
        </authorList>
    </citation>
    <scope>NUCLEOTIDE SEQUENCE [LARGE SCALE GENOMIC DNA]</scope>
    <source>
        <strain evidence="3 4">FDAARGOS_661</strain>
    </source>
</reference>
<dbReference type="EMBL" id="JAGHKT020000004">
    <property type="protein sequence ID" value="MCM5671952.1"/>
    <property type="molecule type" value="Genomic_DNA"/>
</dbReference>
<dbReference type="AlphaFoldDB" id="A0A3S7GTU0"/>
<reference evidence="1" key="1">
    <citation type="submission" date="2016-02" db="EMBL/GenBank/DDBJ databases">
        <title>Genomic sequence of a clinical Staphylococcus hominis isolate.</title>
        <authorList>
            <person name="McClure J.M."/>
            <person name="Zhang K."/>
        </authorList>
    </citation>
    <scope>NUCLEOTIDE SEQUENCE</scope>
    <source>
        <strain evidence="1">C34847</strain>
    </source>
</reference>
<proteinExistence type="predicted"/>
<organism evidence="1">
    <name type="scientific">Staphylococcus hominis</name>
    <dbReference type="NCBI Taxonomy" id="1290"/>
    <lineage>
        <taxon>Bacteria</taxon>
        <taxon>Bacillati</taxon>
        <taxon>Bacillota</taxon>
        <taxon>Bacilli</taxon>
        <taxon>Bacillales</taxon>
        <taxon>Staphylococcaceae</taxon>
        <taxon>Staphylococcus</taxon>
    </lineage>
</organism>
<keyword evidence="5" id="KW-1185">Reference proteome</keyword>
<evidence type="ECO:0000313" key="5">
    <source>
        <dbReference type="Proteomes" id="UP000665944"/>
    </source>
</evidence>
<dbReference type="RefSeq" id="WP_002488040.1">
    <property type="nucleotide sequence ID" value="NZ_CAXORW010000029.1"/>
</dbReference>
<sequence length="92" mass="10777">MKFSHDKVSHYLRLVNDKNELHSTIVPGQLVVDCVLAYFQIEWTQFNVKYKRTIDIDEEVTFKKVSHNEINVFGLNGEEKIVITKKSNHTDL</sequence>
<accession>A0A3S7GTU0</accession>
<evidence type="ECO:0000313" key="2">
    <source>
        <dbReference type="EMBL" id="MCM5671952.1"/>
    </source>
</evidence>
<evidence type="ECO:0000313" key="1">
    <source>
        <dbReference type="EMBL" id="AVI05934.1"/>
    </source>
</evidence>
<evidence type="ECO:0000313" key="4">
    <source>
        <dbReference type="Proteomes" id="UP000509636"/>
    </source>
</evidence>
<dbReference type="EMBL" id="CP014567">
    <property type="protein sequence ID" value="AVI05934.1"/>
    <property type="molecule type" value="Genomic_DNA"/>
</dbReference>
<protein>
    <submittedName>
        <fullName evidence="1">Uncharacterized protein</fullName>
    </submittedName>
</protein>
<evidence type="ECO:0000313" key="3">
    <source>
        <dbReference type="EMBL" id="QKQ29553.1"/>
    </source>
</evidence>
<reference evidence="2 5" key="3">
    <citation type="submission" date="2022-06" db="EMBL/GenBank/DDBJ databases">
        <title>Staphylococcus hominis ShoR14 genome sequence.</title>
        <authorList>
            <person name="Yeo C.C."/>
            <person name="Chew C.H."/>
            <person name="Che Hamzah A.M."/>
            <person name="Al-Trad E.I."/>
        </authorList>
    </citation>
    <scope>NUCLEOTIDE SEQUENCE [LARGE SCALE GENOMIC DNA]</scope>
    <source>
        <strain evidence="2 5">ShoR14</strain>
    </source>
</reference>